<accession>A0A4C1WDY8</accession>
<evidence type="ECO:0000313" key="6">
    <source>
        <dbReference type="Proteomes" id="UP000299102"/>
    </source>
</evidence>
<feature type="domain" description="Leprecan-like alpha-helical" evidence="4">
    <location>
        <begin position="4"/>
        <end position="183"/>
    </location>
</feature>
<evidence type="ECO:0000259" key="4">
    <source>
        <dbReference type="Pfam" id="PF23557"/>
    </source>
</evidence>
<dbReference type="Proteomes" id="UP000299102">
    <property type="component" value="Unassembled WGS sequence"/>
</dbReference>
<dbReference type="EMBL" id="BGZK01000542">
    <property type="protein sequence ID" value="GBP49331.1"/>
    <property type="molecule type" value="Genomic_DNA"/>
</dbReference>
<keyword evidence="6" id="KW-1185">Reference proteome</keyword>
<gene>
    <name evidence="5" type="primary">P3h1</name>
    <name evidence="5" type="ORF">EVAR_27033_1</name>
</gene>
<keyword evidence="3" id="KW-0325">Glycoprotein</keyword>
<evidence type="ECO:0000256" key="1">
    <source>
        <dbReference type="ARBA" id="ARBA00006487"/>
    </source>
</evidence>
<dbReference type="GO" id="GO:0005518">
    <property type="term" value="F:collagen binding"/>
    <property type="evidence" value="ECO:0007669"/>
    <property type="project" value="TreeGrafter"/>
</dbReference>
<dbReference type="OrthoDB" id="8517835at2759"/>
<keyword evidence="2" id="KW-0732">Signal</keyword>
<dbReference type="Pfam" id="PF23557">
    <property type="entry name" value="TPR_leprecan"/>
    <property type="match status" value="1"/>
</dbReference>
<dbReference type="STRING" id="151549.A0A4C1WDY8"/>
<dbReference type="PANTHER" id="PTHR13986">
    <property type="entry name" value="PROTEIN LYSINE HYDROXYLATION COMPLEX COMPONENT"/>
    <property type="match status" value="1"/>
</dbReference>
<evidence type="ECO:0000313" key="5">
    <source>
        <dbReference type="EMBL" id="GBP49331.1"/>
    </source>
</evidence>
<proteinExistence type="inferred from homology"/>
<evidence type="ECO:0000256" key="2">
    <source>
        <dbReference type="ARBA" id="ARBA00022729"/>
    </source>
</evidence>
<dbReference type="Gene3D" id="1.25.40.10">
    <property type="entry name" value="Tetratricopeptide repeat domain"/>
    <property type="match status" value="1"/>
</dbReference>
<dbReference type="InterPro" id="IPR056585">
    <property type="entry name" value="Leprecan_dom"/>
</dbReference>
<organism evidence="5 6">
    <name type="scientific">Eumeta variegata</name>
    <name type="common">Bagworm moth</name>
    <name type="synonym">Eumeta japonica</name>
    <dbReference type="NCBI Taxonomy" id="151549"/>
    <lineage>
        <taxon>Eukaryota</taxon>
        <taxon>Metazoa</taxon>
        <taxon>Ecdysozoa</taxon>
        <taxon>Arthropoda</taxon>
        <taxon>Hexapoda</taxon>
        <taxon>Insecta</taxon>
        <taxon>Pterygota</taxon>
        <taxon>Neoptera</taxon>
        <taxon>Endopterygota</taxon>
        <taxon>Lepidoptera</taxon>
        <taxon>Glossata</taxon>
        <taxon>Ditrysia</taxon>
        <taxon>Tineoidea</taxon>
        <taxon>Psychidae</taxon>
        <taxon>Oiketicinae</taxon>
        <taxon>Eumeta</taxon>
    </lineage>
</organism>
<name>A0A4C1WDY8_EUMVA</name>
<dbReference type="GO" id="GO:0005783">
    <property type="term" value="C:endoplasmic reticulum"/>
    <property type="evidence" value="ECO:0007669"/>
    <property type="project" value="TreeGrafter"/>
</dbReference>
<comment type="similarity">
    <text evidence="1">Belongs to the leprecan family.</text>
</comment>
<comment type="caution">
    <text evidence="5">The sequence shown here is derived from an EMBL/GenBank/DDBJ whole genome shotgun (WGS) entry which is preliminary data.</text>
</comment>
<dbReference type="InterPro" id="IPR052284">
    <property type="entry name" value="Collagen_mod_leprecan"/>
</dbReference>
<sequence>MYMLPKAATAAYTYLITNPDNKVMWKNYHYYIEQPEVDQKEVIDLESLEFIVSYKLGKDSYQQKNWGETIAAMEEALNKYIHFENDCRFECEEHTHVDGSQHFINAVASNTEYILNCKQKCQDEVKQLSYSSGSEFIADVLNYLQISYYHLNKIEDGAKAVASYLLIYPNDEDMIENKKIYSSLINEDAFIVRNDIVNYVERDNSEKKLLEFIQSNNESYEVHS</sequence>
<dbReference type="GO" id="GO:0030199">
    <property type="term" value="P:collagen fibril organization"/>
    <property type="evidence" value="ECO:0007669"/>
    <property type="project" value="TreeGrafter"/>
</dbReference>
<evidence type="ECO:0000256" key="3">
    <source>
        <dbReference type="ARBA" id="ARBA00023180"/>
    </source>
</evidence>
<protein>
    <submittedName>
        <fullName evidence="5">Prolyl 3-hydroxylase 1</fullName>
    </submittedName>
</protein>
<dbReference type="InterPro" id="IPR011990">
    <property type="entry name" value="TPR-like_helical_dom_sf"/>
</dbReference>
<reference evidence="5 6" key="1">
    <citation type="journal article" date="2019" name="Commun. Biol.">
        <title>The bagworm genome reveals a unique fibroin gene that provides high tensile strength.</title>
        <authorList>
            <person name="Kono N."/>
            <person name="Nakamura H."/>
            <person name="Ohtoshi R."/>
            <person name="Tomita M."/>
            <person name="Numata K."/>
            <person name="Arakawa K."/>
        </authorList>
    </citation>
    <scope>NUCLEOTIDE SEQUENCE [LARGE SCALE GENOMIC DNA]</scope>
</reference>
<dbReference type="AlphaFoldDB" id="A0A4C1WDY8"/>
<dbReference type="PANTHER" id="PTHR13986:SF8">
    <property type="entry name" value="PROLYL 3-HYDROXYLASE 1-LIKE PROTEIN"/>
    <property type="match status" value="1"/>
</dbReference>